<comment type="subcellular location">
    <subcellularLocation>
        <location evidence="1">Secreted</location>
        <location evidence="1">Extracellular space</location>
    </subcellularLocation>
</comment>
<keyword evidence="12" id="KW-1185">Reference proteome</keyword>
<dbReference type="GO" id="GO:0046872">
    <property type="term" value="F:metal ion binding"/>
    <property type="evidence" value="ECO:0007669"/>
    <property type="project" value="UniProtKB-UniRule"/>
</dbReference>
<evidence type="ECO:0000256" key="1">
    <source>
        <dbReference type="ARBA" id="ARBA00004239"/>
    </source>
</evidence>
<feature type="active site" description="Charge relay system" evidence="8">
    <location>
        <position position="569"/>
    </location>
</feature>
<accession>A0A8H8R0A3</accession>
<protein>
    <submittedName>
        <fullName evidence="11">Tripeptidyl-peptidase sed1</fullName>
    </submittedName>
</protein>
<feature type="domain" description="Peptidase S53" evidence="10">
    <location>
        <begin position="231"/>
        <end position="651"/>
    </location>
</feature>
<dbReference type="PROSITE" id="PS51695">
    <property type="entry name" value="SEDOLISIN"/>
    <property type="match status" value="1"/>
</dbReference>
<feature type="binding site" evidence="8">
    <location>
        <position position="629"/>
    </location>
    <ligand>
        <name>Ca(2+)</name>
        <dbReference type="ChEBI" id="CHEBI:29108"/>
    </ligand>
</feature>
<name>A0A8H8R0A3_9HELO</name>
<dbReference type="GO" id="GO:0004252">
    <property type="term" value="F:serine-type endopeptidase activity"/>
    <property type="evidence" value="ECO:0007669"/>
    <property type="project" value="UniProtKB-UniRule"/>
</dbReference>
<dbReference type="Pfam" id="PF09286">
    <property type="entry name" value="Pro-kuma_activ"/>
    <property type="match status" value="1"/>
</dbReference>
<dbReference type="InterPro" id="IPR050819">
    <property type="entry name" value="Tripeptidyl-peptidase_I"/>
</dbReference>
<evidence type="ECO:0000256" key="5">
    <source>
        <dbReference type="ARBA" id="ARBA00022825"/>
    </source>
</evidence>
<dbReference type="SMART" id="SM00944">
    <property type="entry name" value="Pro-kuma_activ"/>
    <property type="match status" value="1"/>
</dbReference>
<keyword evidence="5 8" id="KW-0720">Serine protease</keyword>
<dbReference type="Proteomes" id="UP000431533">
    <property type="component" value="Unassembled WGS sequence"/>
</dbReference>
<dbReference type="InterPro" id="IPR015366">
    <property type="entry name" value="S53_propep"/>
</dbReference>
<evidence type="ECO:0000256" key="6">
    <source>
        <dbReference type="ARBA" id="ARBA00022837"/>
    </source>
</evidence>
<dbReference type="CDD" id="cd04056">
    <property type="entry name" value="Peptidases_S53"/>
    <property type="match status" value="1"/>
</dbReference>
<reference evidence="11 12" key="1">
    <citation type="submission" date="2018-05" db="EMBL/GenBank/DDBJ databases">
        <title>Genome sequencing and assembly of the regulated plant pathogen Lachnellula willkommii and related sister species for the development of diagnostic species identification markers.</title>
        <authorList>
            <person name="Giroux E."/>
            <person name="Bilodeau G."/>
        </authorList>
    </citation>
    <scope>NUCLEOTIDE SEQUENCE [LARGE SCALE GENOMIC DNA]</scope>
    <source>
        <strain evidence="11 12">CBS 185.66</strain>
    </source>
</reference>
<evidence type="ECO:0000313" key="11">
    <source>
        <dbReference type="EMBL" id="TVY25326.1"/>
    </source>
</evidence>
<dbReference type="CDD" id="cd11377">
    <property type="entry name" value="Pro-peptidase_S53"/>
    <property type="match status" value="1"/>
</dbReference>
<keyword evidence="4 8" id="KW-0378">Hydrolase</keyword>
<feature type="active site" description="Charge relay system" evidence="8">
    <location>
        <position position="307"/>
    </location>
</feature>
<dbReference type="EMBL" id="QGMH01000098">
    <property type="protein sequence ID" value="TVY25326.1"/>
    <property type="molecule type" value="Genomic_DNA"/>
</dbReference>
<proteinExistence type="predicted"/>
<dbReference type="RefSeq" id="XP_031004114.1">
    <property type="nucleotide sequence ID" value="XM_031150344.1"/>
</dbReference>
<dbReference type="InterPro" id="IPR030400">
    <property type="entry name" value="Sedolisin_dom"/>
</dbReference>
<dbReference type="AlphaFoldDB" id="A0A8H8R0A3"/>
<comment type="cofactor">
    <cofactor evidence="8">
        <name>Ca(2+)</name>
        <dbReference type="ChEBI" id="CHEBI:29108"/>
    </cofactor>
    <text evidence="8">Binds 1 Ca(2+) ion per subunit.</text>
</comment>
<dbReference type="GeneID" id="41985596"/>
<evidence type="ECO:0000256" key="9">
    <source>
        <dbReference type="SAM" id="SignalP"/>
    </source>
</evidence>
<dbReference type="SUPFAM" id="SSF52743">
    <property type="entry name" value="Subtilisin-like"/>
    <property type="match status" value="1"/>
</dbReference>
<evidence type="ECO:0000256" key="3">
    <source>
        <dbReference type="ARBA" id="ARBA00022723"/>
    </source>
</evidence>
<feature type="binding site" evidence="8">
    <location>
        <position position="611"/>
    </location>
    <ligand>
        <name>Ca(2+)</name>
        <dbReference type="ChEBI" id="CHEBI:29108"/>
    </ligand>
</feature>
<dbReference type="PANTHER" id="PTHR14218:SF19">
    <property type="entry name" value="SERINE PROTEASE AORO, PUTATIVE (AFU_ORTHOLOGUE AFUA_6G10250)-RELATED"/>
    <property type="match status" value="1"/>
</dbReference>
<evidence type="ECO:0000313" key="12">
    <source>
        <dbReference type="Proteomes" id="UP000431533"/>
    </source>
</evidence>
<gene>
    <name evidence="11" type="primary">sed1_3</name>
    <name evidence="11" type="ORF">LHYA1_G005398</name>
</gene>
<feature type="binding site" evidence="8">
    <location>
        <position position="610"/>
    </location>
    <ligand>
        <name>Ca(2+)</name>
        <dbReference type="ChEBI" id="CHEBI:29108"/>
    </ligand>
</feature>
<evidence type="ECO:0000256" key="2">
    <source>
        <dbReference type="ARBA" id="ARBA00022670"/>
    </source>
</evidence>
<keyword evidence="2 8" id="KW-0645">Protease</keyword>
<dbReference type="Gene3D" id="3.40.50.200">
    <property type="entry name" value="Peptidase S8/S53 domain"/>
    <property type="match status" value="1"/>
</dbReference>
<organism evidence="11 12">
    <name type="scientific">Lachnellula hyalina</name>
    <dbReference type="NCBI Taxonomy" id="1316788"/>
    <lineage>
        <taxon>Eukaryota</taxon>
        <taxon>Fungi</taxon>
        <taxon>Dikarya</taxon>
        <taxon>Ascomycota</taxon>
        <taxon>Pezizomycotina</taxon>
        <taxon>Leotiomycetes</taxon>
        <taxon>Helotiales</taxon>
        <taxon>Lachnaceae</taxon>
        <taxon>Lachnellula</taxon>
    </lineage>
</organism>
<feature type="signal peptide" evidence="9">
    <location>
        <begin position="1"/>
        <end position="18"/>
    </location>
</feature>
<sequence length="651" mass="69386">MQFFQSVLFGVLAVEVAAVPFPSNHVLHERRIDAPKAWIKRDRVAESALLPVRIGMTQSNLDKGHNLLMDVSKHDSSKYGKHYSPQEVAEIFAPLQSSVDAVHDWLSSAGIASEKISRSTNKQWMQFDASAFDLENLLNTKYHIYEHTKTGKLTVACDEYHVPAHIQKHVDYITPGIKLVAPFRKSNEDPELQKRIFGVTSGHKLPPLLKGLGMTVEAILAVPELLVCGTVVTPACIKALYQVPTGSKADPSNALGIFEDLGDVYSQEDLDLFFLTFAQSIPQGTGPKLEAIDGATAPDPVLEAGVESDLDFQVSYPLIYPQGAVLFQTDDPVYEADYVYEGFLNNFLDALDGSYCSTVDSLDPPYPDPSNATGAYKGALQCGVYTPTNVISISYGGQEADLPIAYQRRQCTEFMKLGMQGVSVVLASGDSGVAGPAGDDNSDGCLGTGQIFSPDFPATCPYITTVGSTTLPAGGNVTDDAETSTTRFPSGGGFSNIYATPEYQQSAVDDYLTNSPPPYVSYSTTDNGAIGADGGIYNKGGRGYPDVSAVGDNIVIFNAGAPTLVGGTSASAPIFASILTLINEERLAAGKSTIGFVNPTLYAHPEAFHDITDGSNPGCNTTGFAAAKGWDPVSGLGTPIYPSLLKVFMSL</sequence>
<evidence type="ECO:0000259" key="10">
    <source>
        <dbReference type="PROSITE" id="PS51695"/>
    </source>
</evidence>
<comment type="caution">
    <text evidence="11">The sequence shown here is derived from an EMBL/GenBank/DDBJ whole genome shotgun (WGS) entry which is preliminary data.</text>
</comment>
<feature type="chain" id="PRO_5034535444" evidence="9">
    <location>
        <begin position="19"/>
        <end position="651"/>
    </location>
</feature>
<dbReference type="OrthoDB" id="409122at2759"/>
<keyword evidence="6 8" id="KW-0106">Calcium</keyword>
<evidence type="ECO:0000256" key="7">
    <source>
        <dbReference type="ARBA" id="ARBA00023145"/>
    </source>
</evidence>
<dbReference type="SUPFAM" id="SSF54897">
    <property type="entry name" value="Protease propeptides/inhibitors"/>
    <property type="match status" value="1"/>
</dbReference>
<evidence type="ECO:0000256" key="4">
    <source>
        <dbReference type="ARBA" id="ARBA00022801"/>
    </source>
</evidence>
<keyword evidence="9" id="KW-0732">Signal</keyword>
<feature type="binding site" evidence="8">
    <location>
        <position position="631"/>
    </location>
    <ligand>
        <name>Ca(2+)</name>
        <dbReference type="ChEBI" id="CHEBI:29108"/>
    </ligand>
</feature>
<dbReference type="GO" id="GO:0006508">
    <property type="term" value="P:proteolysis"/>
    <property type="evidence" value="ECO:0007669"/>
    <property type="project" value="UniProtKB-KW"/>
</dbReference>
<keyword evidence="3 8" id="KW-0479">Metal-binding</keyword>
<dbReference type="GO" id="GO:0005576">
    <property type="term" value="C:extracellular region"/>
    <property type="evidence" value="ECO:0007669"/>
    <property type="project" value="UniProtKB-SubCell"/>
</dbReference>
<dbReference type="GO" id="GO:0008240">
    <property type="term" value="F:tripeptidyl-peptidase activity"/>
    <property type="evidence" value="ECO:0007669"/>
    <property type="project" value="TreeGrafter"/>
</dbReference>
<dbReference type="PANTHER" id="PTHR14218">
    <property type="entry name" value="PROTEASE S8 TRIPEPTIDYL PEPTIDASE I CLN2"/>
    <property type="match status" value="1"/>
</dbReference>
<evidence type="ECO:0000256" key="8">
    <source>
        <dbReference type="PROSITE-ProRule" id="PRU01032"/>
    </source>
</evidence>
<dbReference type="InterPro" id="IPR036852">
    <property type="entry name" value="Peptidase_S8/S53_dom_sf"/>
</dbReference>
<feature type="active site" description="Charge relay system" evidence="8">
    <location>
        <position position="311"/>
    </location>
</feature>
<keyword evidence="7" id="KW-0865">Zymogen</keyword>